<keyword evidence="4" id="KW-0479">Metal-binding</keyword>
<evidence type="ECO:0000256" key="1">
    <source>
        <dbReference type="ARBA" id="ARBA00000213"/>
    </source>
</evidence>
<dbReference type="Gene3D" id="3.40.50.140">
    <property type="match status" value="1"/>
</dbReference>
<dbReference type="Pfam" id="PF13342">
    <property type="entry name" value="Toprim_Crpt"/>
    <property type="match status" value="1"/>
</dbReference>
<dbReference type="InterPro" id="IPR000380">
    <property type="entry name" value="Topo_IA"/>
</dbReference>
<dbReference type="SMART" id="SM00436">
    <property type="entry name" value="TOP1Bc"/>
    <property type="match status" value="1"/>
</dbReference>
<comment type="catalytic activity">
    <reaction evidence="1">
        <text>ATP-independent breakage of single-stranded DNA, followed by passage and rejoining.</text>
        <dbReference type="EC" id="5.6.2.1"/>
    </reaction>
</comment>
<keyword evidence="8 16" id="KW-0413">Isomerase</keyword>
<dbReference type="GO" id="GO:0046872">
    <property type="term" value="F:metal ion binding"/>
    <property type="evidence" value="ECO:0007669"/>
    <property type="project" value="UniProtKB-KW"/>
</dbReference>
<dbReference type="Pfam" id="PF01751">
    <property type="entry name" value="Toprim"/>
    <property type="match status" value="1"/>
</dbReference>
<dbReference type="PRINTS" id="PR00417">
    <property type="entry name" value="PRTPISMRASEI"/>
</dbReference>
<dbReference type="InterPro" id="IPR013497">
    <property type="entry name" value="Topo_IA_cen"/>
</dbReference>
<gene>
    <name evidence="16" type="ORF">DN757_20195</name>
</gene>
<dbReference type="NCBIfam" id="NF005829">
    <property type="entry name" value="PRK07726.1"/>
    <property type="match status" value="1"/>
</dbReference>
<dbReference type="InterPro" id="IPR005738">
    <property type="entry name" value="TopoIII"/>
</dbReference>
<dbReference type="PANTHER" id="PTHR11390">
    <property type="entry name" value="PROKARYOTIC DNA TOPOISOMERASE"/>
    <property type="match status" value="1"/>
</dbReference>
<evidence type="ECO:0000256" key="13">
    <source>
        <dbReference type="SAM" id="MobiDB-lite"/>
    </source>
</evidence>
<dbReference type="SUPFAM" id="SSF56712">
    <property type="entry name" value="Prokaryotic type I DNA topoisomerase"/>
    <property type="match status" value="1"/>
</dbReference>
<dbReference type="PROSITE" id="PS52039">
    <property type="entry name" value="TOPO_IA_2"/>
    <property type="match status" value="1"/>
</dbReference>
<dbReference type="SMART" id="SM00493">
    <property type="entry name" value="TOPRIM"/>
    <property type="match status" value="1"/>
</dbReference>
<evidence type="ECO:0000256" key="8">
    <source>
        <dbReference type="ARBA" id="ARBA00023235"/>
    </source>
</evidence>
<keyword evidence="6" id="KW-0799">Topoisomerase</keyword>
<dbReference type="GO" id="GO:0006265">
    <property type="term" value="P:DNA topological change"/>
    <property type="evidence" value="ECO:0007669"/>
    <property type="project" value="InterPro"/>
</dbReference>
<dbReference type="PROSITE" id="PS00396">
    <property type="entry name" value="TOPO_IA_1"/>
    <property type="match status" value="1"/>
</dbReference>
<dbReference type="InterPro" id="IPR006171">
    <property type="entry name" value="TOPRIM_dom"/>
</dbReference>
<name>A0A2W6NDV7_9BACL</name>
<dbReference type="EC" id="5.6.2.1" evidence="3"/>
<keyword evidence="7" id="KW-0238">DNA-binding</keyword>
<dbReference type="InterPro" id="IPR023405">
    <property type="entry name" value="Topo_IA_core_domain"/>
</dbReference>
<accession>A0A2W6NDV7</accession>
<feature type="domain" description="Topo IA-type catalytic" evidence="15">
    <location>
        <begin position="151"/>
        <end position="605"/>
    </location>
</feature>
<evidence type="ECO:0000256" key="3">
    <source>
        <dbReference type="ARBA" id="ARBA00012891"/>
    </source>
</evidence>
<evidence type="ECO:0000313" key="16">
    <source>
        <dbReference type="EMBL" id="PZT53889.1"/>
    </source>
</evidence>
<dbReference type="GO" id="GO:0043597">
    <property type="term" value="C:cytoplasmic replication fork"/>
    <property type="evidence" value="ECO:0007669"/>
    <property type="project" value="TreeGrafter"/>
</dbReference>
<dbReference type="Gene3D" id="1.10.290.10">
    <property type="entry name" value="Topoisomerase I, domain 4"/>
    <property type="match status" value="1"/>
</dbReference>
<proteinExistence type="inferred from homology"/>
<dbReference type="CDD" id="cd03362">
    <property type="entry name" value="TOPRIM_TopoIA_TopoIII"/>
    <property type="match status" value="1"/>
</dbReference>
<dbReference type="InterPro" id="IPR013825">
    <property type="entry name" value="Topo_IA_cen_sub2"/>
</dbReference>
<dbReference type="InterPro" id="IPR023406">
    <property type="entry name" value="Topo_IA_AS"/>
</dbReference>
<dbReference type="Proteomes" id="UP000249204">
    <property type="component" value="Unassembled WGS sequence"/>
</dbReference>
<dbReference type="InterPro" id="IPR034144">
    <property type="entry name" value="TOPRIM_TopoIII"/>
</dbReference>
<dbReference type="InterPro" id="IPR003601">
    <property type="entry name" value="Topo_IA_2"/>
</dbReference>
<dbReference type="GO" id="GO:0006281">
    <property type="term" value="P:DNA repair"/>
    <property type="evidence" value="ECO:0007669"/>
    <property type="project" value="TreeGrafter"/>
</dbReference>
<evidence type="ECO:0000259" key="15">
    <source>
        <dbReference type="PROSITE" id="PS52039"/>
    </source>
</evidence>
<comment type="caution">
    <text evidence="16">The sequence shown here is derived from an EMBL/GenBank/DDBJ whole genome shotgun (WGS) entry which is preliminary data.</text>
</comment>
<dbReference type="Gene3D" id="2.70.20.10">
    <property type="entry name" value="Topoisomerase I, domain 3"/>
    <property type="match status" value="1"/>
</dbReference>
<dbReference type="RefSeq" id="WP_111271984.1">
    <property type="nucleotide sequence ID" value="NZ_QKWW01000059.1"/>
</dbReference>
<dbReference type="CDD" id="cd00186">
    <property type="entry name" value="TOP1Ac"/>
    <property type="match status" value="1"/>
</dbReference>
<dbReference type="AlphaFoldDB" id="A0A2W6NDV7"/>
<dbReference type="InterPro" id="IPR013824">
    <property type="entry name" value="Topo_IA_cen_sub1"/>
</dbReference>
<evidence type="ECO:0000256" key="5">
    <source>
        <dbReference type="ARBA" id="ARBA00022842"/>
    </source>
</evidence>
<evidence type="ECO:0000256" key="9">
    <source>
        <dbReference type="ARBA" id="ARBA00030003"/>
    </source>
</evidence>
<dbReference type="GO" id="GO:0003677">
    <property type="term" value="F:DNA binding"/>
    <property type="evidence" value="ECO:0007669"/>
    <property type="project" value="UniProtKB-KW"/>
</dbReference>
<dbReference type="InterPro" id="IPR013826">
    <property type="entry name" value="Topo_IA_cen_sub3"/>
</dbReference>
<evidence type="ECO:0000259" key="14">
    <source>
        <dbReference type="PROSITE" id="PS50880"/>
    </source>
</evidence>
<evidence type="ECO:0000313" key="17">
    <source>
        <dbReference type="Proteomes" id="UP000249204"/>
    </source>
</evidence>
<organism evidence="16 17">
    <name type="scientific">Paenibacillus silvae</name>
    <dbReference type="NCBI Taxonomy" id="1325358"/>
    <lineage>
        <taxon>Bacteria</taxon>
        <taxon>Bacillati</taxon>
        <taxon>Bacillota</taxon>
        <taxon>Bacilli</taxon>
        <taxon>Bacillales</taxon>
        <taxon>Paenibacillaceae</taxon>
        <taxon>Paenibacillus</taxon>
    </lineage>
</organism>
<dbReference type="InterPro" id="IPR003602">
    <property type="entry name" value="Topo_IA_DNA-bd_dom"/>
</dbReference>
<dbReference type="Gene3D" id="1.10.460.10">
    <property type="entry name" value="Topoisomerase I, domain 2"/>
    <property type="match status" value="1"/>
</dbReference>
<feature type="compositionally biased region" description="Low complexity" evidence="13">
    <location>
        <begin position="653"/>
        <end position="665"/>
    </location>
</feature>
<protein>
    <recommendedName>
        <fullName evidence="3">DNA topoisomerase</fullName>
        <ecNumber evidence="3">5.6.2.1</ecNumber>
    </recommendedName>
    <alternativeName>
        <fullName evidence="12">Omega-protein</fullName>
    </alternativeName>
    <alternativeName>
        <fullName evidence="11">Relaxing enzyme</fullName>
    </alternativeName>
    <alternativeName>
        <fullName evidence="9">Swivelase</fullName>
    </alternativeName>
    <alternativeName>
        <fullName evidence="10">Untwisting enzyme</fullName>
    </alternativeName>
</protein>
<dbReference type="NCBIfam" id="TIGR01056">
    <property type="entry name" value="topB"/>
    <property type="match status" value="1"/>
</dbReference>
<dbReference type="SMART" id="SM00437">
    <property type="entry name" value="TOP1Ac"/>
    <property type="match status" value="1"/>
</dbReference>
<evidence type="ECO:0000256" key="2">
    <source>
        <dbReference type="ARBA" id="ARBA00009446"/>
    </source>
</evidence>
<evidence type="ECO:0000256" key="4">
    <source>
        <dbReference type="ARBA" id="ARBA00022723"/>
    </source>
</evidence>
<dbReference type="InterPro" id="IPR025589">
    <property type="entry name" value="Toprim_C_rpt"/>
</dbReference>
<dbReference type="PROSITE" id="PS50880">
    <property type="entry name" value="TOPRIM"/>
    <property type="match status" value="1"/>
</dbReference>
<keyword evidence="5" id="KW-0460">Magnesium</keyword>
<evidence type="ECO:0000256" key="12">
    <source>
        <dbReference type="ARBA" id="ARBA00032877"/>
    </source>
</evidence>
<evidence type="ECO:0000256" key="7">
    <source>
        <dbReference type="ARBA" id="ARBA00023125"/>
    </source>
</evidence>
<evidence type="ECO:0000256" key="11">
    <source>
        <dbReference type="ARBA" id="ARBA00032235"/>
    </source>
</evidence>
<dbReference type="Pfam" id="PF01131">
    <property type="entry name" value="Topoisom_bac"/>
    <property type="match status" value="1"/>
</dbReference>
<evidence type="ECO:0000256" key="10">
    <source>
        <dbReference type="ARBA" id="ARBA00031985"/>
    </source>
</evidence>
<feature type="region of interest" description="Disordered" evidence="13">
    <location>
        <begin position="434"/>
        <end position="462"/>
    </location>
</feature>
<reference evidence="16 17" key="1">
    <citation type="submission" date="2018-06" db="EMBL/GenBank/DDBJ databases">
        <title>Isolation of heavy metals resistant Paenibacillus silvae NC2 from Gold-Copper mine in ZiJin, China.</title>
        <authorList>
            <person name="Xu J."/>
            <person name="Mazhar H.S."/>
            <person name="Rensing C."/>
        </authorList>
    </citation>
    <scope>NUCLEOTIDE SEQUENCE [LARGE SCALE GENOMIC DNA]</scope>
    <source>
        <strain evidence="16 17">NC2</strain>
    </source>
</reference>
<evidence type="ECO:0000256" key="6">
    <source>
        <dbReference type="ARBA" id="ARBA00023029"/>
    </source>
</evidence>
<feature type="region of interest" description="Disordered" evidence="13">
    <location>
        <begin position="619"/>
        <end position="679"/>
    </location>
</feature>
<feature type="domain" description="Toprim" evidence="14">
    <location>
        <begin position="2"/>
        <end position="134"/>
    </location>
</feature>
<dbReference type="EMBL" id="QKWW01000059">
    <property type="protein sequence ID" value="PZT53889.1"/>
    <property type="molecule type" value="Genomic_DNA"/>
</dbReference>
<dbReference type="GO" id="GO:0003917">
    <property type="term" value="F:DNA topoisomerase type I (single strand cut, ATP-independent) activity"/>
    <property type="evidence" value="ECO:0007669"/>
    <property type="project" value="UniProtKB-EC"/>
</dbReference>
<comment type="similarity">
    <text evidence="2">Belongs to the type IA topoisomerase family.</text>
</comment>
<sequence>MKTLVIAEKPDMGRTIAAVIEPKAKNNRTYLEGEHYIITWAIGHLLGLAEPDAYDSKYKRWNIADLPIIPEQFKIVPNPRTKDQLKTIGELAKRASSIVNACDAGREGQYIFALIQQQLKLRQPVKRLWISDLTAESIRRGFDGLKDASEFENLTHAARARSEADWLIGMNASRAFTTRHNALLSVGRVQTPVLALIYDREIEIEAFQSQTFYEVAAWFRQEGVEYRGVRQGDKLTDAEAAEAIAVSVKGKTGHIAKYEAKQTKEYPYRLYDLTLLQREANAKYGYGAKKTLDIAQALYEKHKVISYPRTNSNYVTEQNIEGMHKTLQLLKNGTYSELALGAKPELVHKNNKGVCNPTKVEDHHAILPTLKRPGTLSKDEQNIYDLIVRRFLSHFYPPAEYKQHTVLTEVEKHEFKTSVKELLSLGWKVVLGSNDSEQGASGKKKSKKNSNEEEEAEEWTDKAFAVQPDLPVHCTKSEFKEKATQPPKSYTEGTLLKAMESAGKQIENEELRDAMKDSGLGTPATRAATIERLKNVGYITMQGKKMQLTLKGRTAIELIRRAGVDLLTSPEMTGQWERRLHQISKGEAGQDKFMENVKKFTLSIIEKVRVQAPAAANAFGEDTRGGKGRGKGTSARKSSAANNSTNRAGSRKASAANTSSSTQTAVRTSASPQSGVREVLASCPSPGCSGQIIEGKKGYGCSRFKEGCTFVIWKEYAGKKITSSMLKSLVEKGSTQVLSFKRKDGSTVKARIILKNAATGELSGEKQET</sequence>
<dbReference type="GO" id="GO:0006310">
    <property type="term" value="P:DNA recombination"/>
    <property type="evidence" value="ECO:0007669"/>
    <property type="project" value="TreeGrafter"/>
</dbReference>
<dbReference type="PANTHER" id="PTHR11390:SF21">
    <property type="entry name" value="DNA TOPOISOMERASE 3-ALPHA"/>
    <property type="match status" value="1"/>
</dbReference>